<dbReference type="EMBL" id="CP028341">
    <property type="protein sequence ID" value="AVT46084.1"/>
    <property type="molecule type" value="Genomic_DNA"/>
</dbReference>
<comment type="similarity">
    <text evidence="1">Belongs to the peptidase S13 family.</text>
</comment>
<keyword evidence="4" id="KW-0121">Carboxypeptidase</keyword>
<dbReference type="GO" id="GO:0000270">
    <property type="term" value="P:peptidoglycan metabolic process"/>
    <property type="evidence" value="ECO:0007669"/>
    <property type="project" value="TreeGrafter"/>
</dbReference>
<keyword evidence="3" id="KW-1133">Transmembrane helix</keyword>
<dbReference type="PRINTS" id="PR00922">
    <property type="entry name" value="DADACBPTASE3"/>
</dbReference>
<proteinExistence type="inferred from homology"/>
<evidence type="ECO:0000313" key="5">
    <source>
        <dbReference type="Proteomes" id="UP000241454"/>
    </source>
</evidence>
<dbReference type="PANTHER" id="PTHR30023:SF0">
    <property type="entry name" value="PENICILLIN-SENSITIVE CARBOXYPEPTIDASE A"/>
    <property type="match status" value="1"/>
</dbReference>
<evidence type="ECO:0000256" key="3">
    <source>
        <dbReference type="SAM" id="Phobius"/>
    </source>
</evidence>
<sequence length="503" mass="52124">MFRGDPYGADGEKMTKRGCGLAMDDAGDYRYARRRRAITVAVSVVATVALCVGYAVADMCDVAPGVLTLRHVEHSTAAAAGRSIEAADVVADIDASKTIDPAAARALTDAFRASAAGFGGEFSIAIADASGNVVAENNIDVPRTPASTMKTLTAYAAAVELDMGKTLDTQTYLEQSQDGTARLVFKGNGDMLLGAGASDANHINGRAGLGTLAGRTAQALRQRGITSVTLAYDDTLFDNDRWPQGIAELDTDHLYYAPTASMAVDGGRNWNGTGPANPDVFSAYPALSMQPARDAALVFQQRLAEQGITVQGFVSQGTVAGASHPLASVRSASLNEIMAFTMRHSDNSLAEEFGRLLALQVGTDNSPAGAVQAVKSVLERKGITTTGLDMRNCSGLTEDSKLTARTLLEVQLRNLAAGSGAAAAEGMSVMGFVGTAESRLNDADEAGLIRVKTGSLGDVTSMTGNVSRLNGGALTFAVIVNNPTDFAAAKAAIDTFVAGLPKL</sequence>
<organism evidence="4 5">
    <name type="scientific">Bifidobacterium adolescentis</name>
    <dbReference type="NCBI Taxonomy" id="1680"/>
    <lineage>
        <taxon>Bacteria</taxon>
        <taxon>Bacillati</taxon>
        <taxon>Actinomycetota</taxon>
        <taxon>Actinomycetes</taxon>
        <taxon>Bifidobacteriales</taxon>
        <taxon>Bifidobacteriaceae</taxon>
        <taxon>Bifidobacterium</taxon>
    </lineage>
</organism>
<keyword evidence="3" id="KW-0472">Membrane</keyword>
<keyword evidence="3" id="KW-0812">Transmembrane</keyword>
<dbReference type="GO" id="GO:0006508">
    <property type="term" value="P:proteolysis"/>
    <property type="evidence" value="ECO:0007669"/>
    <property type="project" value="InterPro"/>
</dbReference>
<reference evidence="4 5" key="1">
    <citation type="submission" date="2018-03" db="EMBL/GenBank/DDBJ databases">
        <authorList>
            <person name="Keele B.F."/>
        </authorList>
    </citation>
    <scope>NUCLEOTIDE SEQUENCE [LARGE SCALE GENOMIC DNA]</scope>
    <source>
        <strain evidence="4 5">1-11</strain>
    </source>
</reference>
<evidence type="ECO:0000313" key="4">
    <source>
        <dbReference type="EMBL" id="AVT46084.1"/>
    </source>
</evidence>
<dbReference type="PANTHER" id="PTHR30023">
    <property type="entry name" value="D-ALANYL-D-ALANINE CARBOXYPEPTIDASE"/>
    <property type="match status" value="1"/>
</dbReference>
<evidence type="ECO:0000256" key="2">
    <source>
        <dbReference type="ARBA" id="ARBA00022801"/>
    </source>
</evidence>
<protein>
    <submittedName>
        <fullName evidence="4">D-alanyl-D-alanine carboxypeptidase</fullName>
    </submittedName>
</protein>
<dbReference type="Gene3D" id="3.40.710.10">
    <property type="entry name" value="DD-peptidase/beta-lactamase superfamily"/>
    <property type="match status" value="2"/>
</dbReference>
<feature type="transmembrane region" description="Helical" evidence="3">
    <location>
        <begin position="37"/>
        <end position="57"/>
    </location>
</feature>
<dbReference type="SUPFAM" id="SSF56601">
    <property type="entry name" value="beta-lactamase/transpeptidase-like"/>
    <property type="match status" value="1"/>
</dbReference>
<evidence type="ECO:0000256" key="1">
    <source>
        <dbReference type="ARBA" id="ARBA00006096"/>
    </source>
</evidence>
<name>A0A2R4G5F6_BIFAD</name>
<dbReference type="Pfam" id="PF02113">
    <property type="entry name" value="Peptidase_S13"/>
    <property type="match status" value="2"/>
</dbReference>
<keyword evidence="2" id="KW-0378">Hydrolase</keyword>
<gene>
    <name evidence="4" type="ORF">C8077_02205</name>
</gene>
<accession>A0A2R4G5F6</accession>
<dbReference type="Proteomes" id="UP000241454">
    <property type="component" value="Chromosome"/>
</dbReference>
<keyword evidence="4" id="KW-0645">Protease</keyword>
<dbReference type="InterPro" id="IPR000667">
    <property type="entry name" value="Peptidase_S13"/>
</dbReference>
<dbReference type="InterPro" id="IPR012338">
    <property type="entry name" value="Beta-lactam/transpept-like"/>
</dbReference>
<dbReference type="GO" id="GO:0004185">
    <property type="term" value="F:serine-type carboxypeptidase activity"/>
    <property type="evidence" value="ECO:0007669"/>
    <property type="project" value="InterPro"/>
</dbReference>
<dbReference type="AlphaFoldDB" id="A0A2R4G5F6"/>